<accession>A0AAV7EQQ3</accession>
<keyword evidence="1" id="KW-1133">Transmembrane helix</keyword>
<gene>
    <name evidence="2" type="ORF">H6P81_011157</name>
</gene>
<dbReference type="AlphaFoldDB" id="A0AAV7EQQ3"/>
<protein>
    <submittedName>
        <fullName evidence="2">Uncharacterized protein</fullName>
    </submittedName>
</protein>
<evidence type="ECO:0000256" key="1">
    <source>
        <dbReference type="SAM" id="Phobius"/>
    </source>
</evidence>
<organism evidence="2 3">
    <name type="scientific">Aristolochia fimbriata</name>
    <name type="common">White veined hardy Dutchman's pipe vine</name>
    <dbReference type="NCBI Taxonomy" id="158543"/>
    <lineage>
        <taxon>Eukaryota</taxon>
        <taxon>Viridiplantae</taxon>
        <taxon>Streptophyta</taxon>
        <taxon>Embryophyta</taxon>
        <taxon>Tracheophyta</taxon>
        <taxon>Spermatophyta</taxon>
        <taxon>Magnoliopsida</taxon>
        <taxon>Magnoliidae</taxon>
        <taxon>Piperales</taxon>
        <taxon>Aristolochiaceae</taxon>
        <taxon>Aristolochia</taxon>
    </lineage>
</organism>
<feature type="transmembrane region" description="Helical" evidence="1">
    <location>
        <begin position="143"/>
        <end position="163"/>
    </location>
</feature>
<sequence>MAARAFNDLKKKLHDCFQAFTSFISRKSLRIHENRKGYETQMKSSIQANNRSQSLVARRPKRPVLVILLKPTVANKDRSELILLFLSLTSLHLYTFHLSLLISFSKIRSVTFVGFRTARFREEVEHQTIEPIGEKFKFRFQLLMLRLICCSLLLRSSIVLLYFDFS</sequence>
<keyword evidence="1" id="KW-0812">Transmembrane</keyword>
<name>A0AAV7EQQ3_ARIFI</name>
<evidence type="ECO:0000313" key="2">
    <source>
        <dbReference type="EMBL" id="KAG9451192.1"/>
    </source>
</evidence>
<evidence type="ECO:0000313" key="3">
    <source>
        <dbReference type="Proteomes" id="UP000825729"/>
    </source>
</evidence>
<dbReference type="EMBL" id="JAINDJ010000004">
    <property type="protein sequence ID" value="KAG9451192.1"/>
    <property type="molecule type" value="Genomic_DNA"/>
</dbReference>
<dbReference type="Proteomes" id="UP000825729">
    <property type="component" value="Unassembled WGS sequence"/>
</dbReference>
<proteinExistence type="predicted"/>
<feature type="transmembrane region" description="Helical" evidence="1">
    <location>
        <begin position="81"/>
        <end position="102"/>
    </location>
</feature>
<keyword evidence="1" id="KW-0472">Membrane</keyword>
<comment type="caution">
    <text evidence="2">The sequence shown here is derived from an EMBL/GenBank/DDBJ whole genome shotgun (WGS) entry which is preliminary data.</text>
</comment>
<reference evidence="2 3" key="1">
    <citation type="submission" date="2021-07" db="EMBL/GenBank/DDBJ databases">
        <title>The Aristolochia fimbriata genome: insights into angiosperm evolution, floral development and chemical biosynthesis.</title>
        <authorList>
            <person name="Jiao Y."/>
        </authorList>
    </citation>
    <scope>NUCLEOTIDE SEQUENCE [LARGE SCALE GENOMIC DNA]</scope>
    <source>
        <strain evidence="2">IBCAS-2021</strain>
        <tissue evidence="2">Leaf</tissue>
    </source>
</reference>
<keyword evidence="3" id="KW-1185">Reference proteome</keyword>